<dbReference type="GO" id="GO:0003677">
    <property type="term" value="F:DNA binding"/>
    <property type="evidence" value="ECO:0007669"/>
    <property type="project" value="UniProtKB-UniRule"/>
</dbReference>
<evidence type="ECO:0000256" key="5">
    <source>
        <dbReference type="PROSITE-ProRule" id="PRU01091"/>
    </source>
</evidence>
<dbReference type="Pfam" id="PF13424">
    <property type="entry name" value="TPR_12"/>
    <property type="match status" value="1"/>
</dbReference>
<evidence type="ECO:0000259" key="6">
    <source>
        <dbReference type="PROSITE" id="PS51755"/>
    </source>
</evidence>
<dbReference type="Gene3D" id="1.10.10.10">
    <property type="entry name" value="Winged helix-like DNA-binding domain superfamily/Winged helix DNA-binding domain"/>
    <property type="match status" value="1"/>
</dbReference>
<dbReference type="GO" id="GO:0000160">
    <property type="term" value="P:phosphorelay signal transduction system"/>
    <property type="evidence" value="ECO:0007669"/>
    <property type="project" value="InterPro"/>
</dbReference>
<dbReference type="SMART" id="SM00382">
    <property type="entry name" value="AAA"/>
    <property type="match status" value="1"/>
</dbReference>
<dbReference type="STRING" id="1122192.SAMN02745673_01342"/>
<gene>
    <name evidence="7" type="ORF">SAMN02745673_01342</name>
</gene>
<dbReference type="InterPro" id="IPR005158">
    <property type="entry name" value="BTAD"/>
</dbReference>
<feature type="domain" description="OmpR/PhoB-type" evidence="6">
    <location>
        <begin position="1"/>
        <end position="55"/>
    </location>
</feature>
<dbReference type="CDD" id="cd15831">
    <property type="entry name" value="BTAD"/>
    <property type="match status" value="1"/>
</dbReference>
<dbReference type="Gene3D" id="1.25.40.10">
    <property type="entry name" value="Tetratricopeptide repeat domain"/>
    <property type="match status" value="2"/>
</dbReference>
<keyword evidence="2" id="KW-0805">Transcription regulation</keyword>
<evidence type="ECO:0000313" key="7">
    <source>
        <dbReference type="EMBL" id="SJZ75828.1"/>
    </source>
</evidence>
<dbReference type="Pfam" id="PF13176">
    <property type="entry name" value="TPR_7"/>
    <property type="match status" value="1"/>
</dbReference>
<evidence type="ECO:0000256" key="1">
    <source>
        <dbReference type="ARBA" id="ARBA00005820"/>
    </source>
</evidence>
<dbReference type="InterPro" id="IPR027417">
    <property type="entry name" value="P-loop_NTPase"/>
</dbReference>
<dbReference type="Proteomes" id="UP000190637">
    <property type="component" value="Unassembled WGS sequence"/>
</dbReference>
<sequence>MVRVDRLIDMIWDEDPPDTARTQVQICVSRLRKALTDNGVKATILTRPPGYLLRVPEERVDVRLYERRISEAEALVRDGQTEKAALCFRKAVALWRGPALSGIKSRGLRAKGARLDESRLDTIESYIELELGLGRHHQLVGEISGLVHEHPFRERLRAQLMLALYRSGRRAKALETYRAGRELLARELGLEPGEELRRTEAAILAGDALFRPAEAVTLVTALEPTPEEPADPGGDEATFTVGTPPRQLPPDTADFVGRTEEIAEIEKALVEARPKQAVGVVVVVGKPGVGKSSLALHVAHRLAQERFPDGQLYFDLGGTRADPVEPADILVRFLRALGIPGPAIPARLDERAEMYRSLLAGRRILVLLDDAASERQISPLLPGSASCAVIVTSRCRLTGVPGARVVEPDVLGSQQSVRLLARVLGEERVAREPEAAATLVAAVGNLPLALRIIGARLAARPHWSLASMVRRLSDEHRWLDELSHGDMVMRASISLTYDGLGAQARRLLRLLGLVETADFPGWVAGALLGDGRPFPADLLDPLVDAQMLDVVDPELAGEPHYLFHSTIRMFVRERLGEGRDENDRVGAVERMVSGWLALVDQANRNIYGGDYLILRGEHPRWRPRGPQNGDLVDRPLKWLEERQDALCSAVHQAADLGLDELCWDLASSLVPLFERRGYLDQWEQTNCRAQQVVRNAGNRRGIAALAYSLASLHICRRQYSWAFPALTLALKEFDALGDPLGRAKCLRDLAFLWYVRGHNERALALSEQAFTEFRRIEDVPGQGRALVLSGHVHTRLGDFVQALLHLRRALECAEMTRDRRSQAQVLRRIGQTLMCRGEDRKAADVLREAYDLIKEDGDLIGEGYLLHDLGEVYMELGCPSEALRYLKRSLAIREQISDREGMNEVRAAIERLEGRPISHAWPG</sequence>
<evidence type="ECO:0000256" key="2">
    <source>
        <dbReference type="ARBA" id="ARBA00023015"/>
    </source>
</evidence>
<dbReference type="Pfam" id="PF00931">
    <property type="entry name" value="NB-ARC"/>
    <property type="match status" value="1"/>
</dbReference>
<organism evidence="7 8">
    <name type="scientific">Marinactinospora thermotolerans DSM 45154</name>
    <dbReference type="NCBI Taxonomy" id="1122192"/>
    <lineage>
        <taxon>Bacteria</taxon>
        <taxon>Bacillati</taxon>
        <taxon>Actinomycetota</taxon>
        <taxon>Actinomycetes</taxon>
        <taxon>Streptosporangiales</taxon>
        <taxon>Nocardiopsidaceae</taxon>
        <taxon>Marinactinospora</taxon>
    </lineage>
</organism>
<dbReference type="GO" id="GO:0043531">
    <property type="term" value="F:ADP binding"/>
    <property type="evidence" value="ECO:0007669"/>
    <property type="project" value="InterPro"/>
</dbReference>
<name>A0A1T4NAL0_9ACTN</name>
<evidence type="ECO:0000313" key="8">
    <source>
        <dbReference type="Proteomes" id="UP000190637"/>
    </source>
</evidence>
<proteinExistence type="inferred from homology"/>
<dbReference type="SMART" id="SM01043">
    <property type="entry name" value="BTAD"/>
    <property type="match status" value="1"/>
</dbReference>
<accession>A0A1T4NAL0</accession>
<dbReference type="EMBL" id="FUWS01000003">
    <property type="protein sequence ID" value="SJZ75828.1"/>
    <property type="molecule type" value="Genomic_DNA"/>
</dbReference>
<reference evidence="7 8" key="1">
    <citation type="submission" date="2017-02" db="EMBL/GenBank/DDBJ databases">
        <authorList>
            <person name="Peterson S.W."/>
        </authorList>
    </citation>
    <scope>NUCLEOTIDE SEQUENCE [LARGE SCALE GENOMIC DNA]</scope>
    <source>
        <strain evidence="7 8">DSM 45154</strain>
    </source>
</reference>
<dbReference type="PROSITE" id="PS51755">
    <property type="entry name" value="OMPR_PHOB"/>
    <property type="match status" value="1"/>
</dbReference>
<evidence type="ECO:0000256" key="3">
    <source>
        <dbReference type="ARBA" id="ARBA00023125"/>
    </source>
</evidence>
<feature type="DNA-binding region" description="OmpR/PhoB-type" evidence="5">
    <location>
        <begin position="1"/>
        <end position="55"/>
    </location>
</feature>
<comment type="similarity">
    <text evidence="1">Belongs to the AfsR/DnrI/RedD regulatory family.</text>
</comment>
<dbReference type="InterPro" id="IPR036388">
    <property type="entry name" value="WH-like_DNA-bd_sf"/>
</dbReference>
<dbReference type="InterPro" id="IPR001867">
    <property type="entry name" value="OmpR/PhoB-type_DNA-bd"/>
</dbReference>
<protein>
    <submittedName>
        <fullName evidence="7">DNA-binding transcriptional activator of the SARP family</fullName>
    </submittedName>
</protein>
<dbReference type="InterPro" id="IPR019734">
    <property type="entry name" value="TPR_rpt"/>
</dbReference>
<dbReference type="InterPro" id="IPR016032">
    <property type="entry name" value="Sig_transdc_resp-reg_C-effctor"/>
</dbReference>
<dbReference type="SUPFAM" id="SSF48452">
    <property type="entry name" value="TPR-like"/>
    <property type="match status" value="3"/>
</dbReference>
<dbReference type="InterPro" id="IPR003593">
    <property type="entry name" value="AAA+_ATPase"/>
</dbReference>
<dbReference type="SMART" id="SM00028">
    <property type="entry name" value="TPR"/>
    <property type="match status" value="4"/>
</dbReference>
<keyword evidence="8" id="KW-1185">Reference proteome</keyword>
<dbReference type="InterPro" id="IPR051677">
    <property type="entry name" value="AfsR-DnrI-RedD_regulator"/>
</dbReference>
<dbReference type="SUPFAM" id="SSF52540">
    <property type="entry name" value="P-loop containing nucleoside triphosphate hydrolases"/>
    <property type="match status" value="1"/>
</dbReference>
<dbReference type="PANTHER" id="PTHR35807:SF1">
    <property type="entry name" value="TRANSCRIPTIONAL REGULATOR REDD"/>
    <property type="match status" value="1"/>
</dbReference>
<dbReference type="AlphaFoldDB" id="A0A1T4NAL0"/>
<evidence type="ECO:0000256" key="4">
    <source>
        <dbReference type="ARBA" id="ARBA00023163"/>
    </source>
</evidence>
<dbReference type="Gene3D" id="3.40.50.300">
    <property type="entry name" value="P-loop containing nucleotide triphosphate hydrolases"/>
    <property type="match status" value="1"/>
</dbReference>
<dbReference type="PRINTS" id="PR00364">
    <property type="entry name" value="DISEASERSIST"/>
</dbReference>
<dbReference type="GO" id="GO:0006355">
    <property type="term" value="P:regulation of DNA-templated transcription"/>
    <property type="evidence" value="ECO:0007669"/>
    <property type="project" value="InterPro"/>
</dbReference>
<dbReference type="Pfam" id="PF03704">
    <property type="entry name" value="BTAD"/>
    <property type="match status" value="1"/>
</dbReference>
<keyword evidence="4" id="KW-0804">Transcription</keyword>
<dbReference type="InterPro" id="IPR002182">
    <property type="entry name" value="NB-ARC"/>
</dbReference>
<keyword evidence="3 5" id="KW-0238">DNA-binding</keyword>
<dbReference type="SUPFAM" id="SSF46894">
    <property type="entry name" value="C-terminal effector domain of the bipartite response regulators"/>
    <property type="match status" value="1"/>
</dbReference>
<dbReference type="InterPro" id="IPR011990">
    <property type="entry name" value="TPR-like_helical_dom_sf"/>
</dbReference>
<dbReference type="PANTHER" id="PTHR35807">
    <property type="entry name" value="TRANSCRIPTIONAL REGULATOR REDD-RELATED"/>
    <property type="match status" value="1"/>
</dbReference>